<dbReference type="InterPro" id="IPR013761">
    <property type="entry name" value="SAM/pointed_sf"/>
</dbReference>
<organism evidence="1 2">
    <name type="scientific">Elysia chlorotica</name>
    <name type="common">Eastern emerald elysia</name>
    <name type="synonym">Sea slug</name>
    <dbReference type="NCBI Taxonomy" id="188477"/>
    <lineage>
        <taxon>Eukaryota</taxon>
        <taxon>Metazoa</taxon>
        <taxon>Spiralia</taxon>
        <taxon>Lophotrochozoa</taxon>
        <taxon>Mollusca</taxon>
        <taxon>Gastropoda</taxon>
        <taxon>Heterobranchia</taxon>
        <taxon>Euthyneura</taxon>
        <taxon>Panpulmonata</taxon>
        <taxon>Sacoglossa</taxon>
        <taxon>Placobranchoidea</taxon>
        <taxon>Plakobranchidae</taxon>
        <taxon>Elysia</taxon>
    </lineage>
</organism>
<evidence type="ECO:0008006" key="3">
    <source>
        <dbReference type="Google" id="ProtNLM"/>
    </source>
</evidence>
<name>A0A433TKG3_ELYCH</name>
<evidence type="ECO:0000313" key="1">
    <source>
        <dbReference type="EMBL" id="RUS82087.1"/>
    </source>
</evidence>
<dbReference type="OrthoDB" id="6127728at2759"/>
<dbReference type="Proteomes" id="UP000271974">
    <property type="component" value="Unassembled WGS sequence"/>
</dbReference>
<keyword evidence="2" id="KW-1185">Reference proteome</keyword>
<dbReference type="PANTHER" id="PTHR16155">
    <property type="entry name" value="DED DOMAIN-CONTAINING PROTEIN"/>
    <property type="match status" value="1"/>
</dbReference>
<dbReference type="CDD" id="cd01671">
    <property type="entry name" value="CARD"/>
    <property type="match status" value="1"/>
</dbReference>
<dbReference type="PANTHER" id="PTHR16155:SF19">
    <property type="entry name" value="DED DOMAIN-CONTAINING PROTEIN"/>
    <property type="match status" value="1"/>
</dbReference>
<gene>
    <name evidence="1" type="ORF">EGW08_010164</name>
</gene>
<dbReference type="STRING" id="188477.A0A433TKG3"/>
<proteinExistence type="predicted"/>
<protein>
    <recommendedName>
        <fullName evidence="3">SAM domain-containing protein</fullName>
    </recommendedName>
</protein>
<comment type="caution">
    <text evidence="1">The sequence shown here is derived from an EMBL/GenBank/DDBJ whole genome shotgun (WGS) entry which is preliminary data.</text>
</comment>
<dbReference type="GO" id="GO:0005737">
    <property type="term" value="C:cytoplasm"/>
    <property type="evidence" value="ECO:0007669"/>
    <property type="project" value="TreeGrafter"/>
</dbReference>
<reference evidence="1 2" key="1">
    <citation type="submission" date="2019-01" db="EMBL/GenBank/DDBJ databases">
        <title>A draft genome assembly of the solar-powered sea slug Elysia chlorotica.</title>
        <authorList>
            <person name="Cai H."/>
            <person name="Li Q."/>
            <person name="Fang X."/>
            <person name="Li J."/>
            <person name="Curtis N.E."/>
            <person name="Altenburger A."/>
            <person name="Shibata T."/>
            <person name="Feng M."/>
            <person name="Maeda T."/>
            <person name="Schwartz J.A."/>
            <person name="Shigenobu S."/>
            <person name="Lundholm N."/>
            <person name="Nishiyama T."/>
            <person name="Yang H."/>
            <person name="Hasebe M."/>
            <person name="Li S."/>
            <person name="Pierce S.K."/>
            <person name="Wang J."/>
        </authorList>
    </citation>
    <scope>NUCLEOTIDE SEQUENCE [LARGE SCALE GENOMIC DNA]</scope>
    <source>
        <strain evidence="1">EC2010</strain>
        <tissue evidence="1">Whole organism of an adult</tissue>
    </source>
</reference>
<dbReference type="EMBL" id="RQTK01000304">
    <property type="protein sequence ID" value="RUS82087.1"/>
    <property type="molecule type" value="Genomic_DNA"/>
</dbReference>
<evidence type="ECO:0000313" key="2">
    <source>
        <dbReference type="Proteomes" id="UP000271974"/>
    </source>
</evidence>
<sequence length="1660" mass="191652">MKVLTLDDLHRIQVSGIPKACMIELLRTLHSRPPEREAYKFLLEALRKSNTEWLAEAIETTPADGDPTVRAKCDPSLAEDKLRVVLISNFCTRKGSKIPISEIQSILDEKQVFQGMDKWSPKEIVDFTCSTFGVTSETKNERRKMKTKKIVYIKNICKQDLPIANFENPSPTIPHSTDDEKPRNVSNMTCQELRHYLTTRLEAEGMVCKLLDDLEANDISGSVFLTLTEKDLKEFLPSATFGMRRKLSMIIQDLSNPPPILSERQVRLRKFDKEVNYMDKYQLGRCCDTSTSVKGNTKYPHRVFNLIDPGDSEEENLEFIGSAVVQFASACINERRDGTVYFGISPDTSGPYRQGEIVGIELSKEDIESTMRRYLAKSFDSQYRSLIKDTVRDAKFVQVIGMQENARSLLVVEVDIRPLDAVLQYDKIITRHSEPGFSGKGIYGFSENGLPKILDVEEICHLEKNISHAPSPKRKESLFPPTNLRAKLLNLLTGGCDVMQDNVYPFLMLSPLAHEMDQGYLSENMLFVNGLKPELVLDFDPTGSSNGIYANLNQTQDDSMQVLIPDNFDKEEDLEKGNSFKDSLKDLTGTAWMFCNGYQEMSIRPASCYEWKKNNKEGFRKALQFFIDSFGVDRIILIVCLYSEEYEVMLHACDEAISQLRNSWILLAESEEVARRWSENMLERFTVEQNDLHDRCVLGLSWCEVNSTLLQAAQITAPQTYVLPTSKGAHVEVPRKKLKDWCDLDILTAGDLLVDIEKSSHIRKEVEQKFYQGEQAQWLNFWFEDQVLKRDVHHHLKQRVEEALNGTHKDEENMVTVVPILHQPMAGGTTSARQILWELRKKHRCCLVLNISDTTLDQLEEVRSFRDSTPLPLLILIDNEDEEKYIQLRGRLEAKGRKLWRGADFDDPNKVYCTIILCLRSSSLPKEIKKDQTVLRQELTQRELEWFRHKGEQLTQVYTKDNKSNVNPKFLISFNILKENFNTYYITRVVKEFTDDVHETSELELLKFISFLNTFDPYFKSVKVSALDNLIVKTNSSSATVLSQGGRRQLQWEAQLSQSVKVLLNLSTNREQHKKPRTYIRVFNKIIAENILDNMKARLGQQESLIMQQILKSGVFQHAEDMFDKREMRTLINNIVKKREMQPDGKKRYRFSKFVLQVEKIEGADAAAAILEAIFDENEDAFTAQLVSRYYINLKNWSKAEQFAKRATDLNPFSSFLWDTYGQVFKEQILELSKNEDSQLSPEDLHTVIEISRKCIDTFQREQRVSEQEVLSSGDINLAGYFGEVRTLEMLLRALNRAPCFSNPDEIREFLIGKLTNINAKKVFSEDDTEYLRDQYKSSGKAMRRLDDEFLQIKDTSNYDVTLLPWDNNKSDLINLKVSLHKLLGLSNIQIPKNIPEALHYKYRYALISAYGGISLNHVLNLRSEGKETEIRQICHLAMDNMKQKSCSFNDLRTVLDAATVLLAEKKLPHNLTYKNLLEWSKQLLYMKPQEEGYHYLEPYLYFTMYNFPTADRNKEKLCPIIDLKRTIGEWFEAFTKKYPKPKKDDLAHSRKVKTLFFLANGPPLSDIIHQDSLDEMNGTSREDKWQLPGVREKLRLMKGMLLQHGDKIRMQIQNSEGNSFEVDIATSHHVRKKEMWQKQVYFYLGFSFSGPKAFGMSLE</sequence>
<accession>A0A433TKG3</accession>
<dbReference type="Gene3D" id="1.10.150.50">
    <property type="entry name" value="Transcription Factor, Ets-1"/>
    <property type="match status" value="1"/>
</dbReference>